<name>A0A6B3NDF7_9CYAN</name>
<comment type="caution">
    <text evidence="2">The sequence shown here is derived from an EMBL/GenBank/DDBJ whole genome shotgun (WGS) entry which is preliminary data.</text>
</comment>
<dbReference type="AlphaFoldDB" id="A0A6B3NDF7"/>
<sequence>MKANLSGAAAKRYLEKRAEEFGAQRRVYEDKGPVYYFLTASALGSIFDNSEPTVELESVSFISKSPKRIEVLEEKEPIPSHSQPSTQEILKHSENLAAQEPSLPQKLTDTKEIKIPAVQNLKLQDKQDNSLSPHSKEDSSGNPLEREGKEDKIAHAPIIQAELAKRLEVHSSTVGKRKTDPDFSQWSQSKDPDGIAWEYLPDSKEFLPRLNKS</sequence>
<feature type="region of interest" description="Disordered" evidence="1">
    <location>
        <begin position="72"/>
        <end position="195"/>
    </location>
</feature>
<reference evidence="2" key="1">
    <citation type="submission" date="2019-11" db="EMBL/GenBank/DDBJ databases">
        <title>Genomic insights into an expanded diversity of filamentous marine cyanobacteria reveals the extraordinary biosynthetic potential of Moorea and Okeania.</title>
        <authorList>
            <person name="Ferreira Leao T."/>
            <person name="Wang M."/>
            <person name="Moss N."/>
            <person name="Da Silva R."/>
            <person name="Sanders J."/>
            <person name="Nurk S."/>
            <person name="Gurevich A."/>
            <person name="Humphrey G."/>
            <person name="Reher R."/>
            <person name="Zhu Q."/>
            <person name="Belda-Ferre P."/>
            <person name="Glukhov E."/>
            <person name="Rex R."/>
            <person name="Dorrestein P.C."/>
            <person name="Knight R."/>
            <person name="Pevzner P."/>
            <person name="Gerwick W.H."/>
            <person name="Gerwick L."/>
        </authorList>
    </citation>
    <scope>NUCLEOTIDE SEQUENCE</scope>
    <source>
        <strain evidence="2">SIO1C4</strain>
    </source>
</reference>
<accession>A0A6B3NDF7</accession>
<gene>
    <name evidence="2" type="ORF">F6J89_18860</name>
</gene>
<feature type="compositionally biased region" description="Basic and acidic residues" evidence="1">
    <location>
        <begin position="123"/>
        <end position="154"/>
    </location>
</feature>
<protein>
    <submittedName>
        <fullName evidence="2">Uncharacterized protein</fullName>
    </submittedName>
</protein>
<dbReference type="EMBL" id="JAAHFQ010000400">
    <property type="protein sequence ID" value="NER29620.1"/>
    <property type="molecule type" value="Genomic_DNA"/>
</dbReference>
<proteinExistence type="predicted"/>
<organism evidence="2">
    <name type="scientific">Symploca sp. SIO1C4</name>
    <dbReference type="NCBI Taxonomy" id="2607765"/>
    <lineage>
        <taxon>Bacteria</taxon>
        <taxon>Bacillati</taxon>
        <taxon>Cyanobacteriota</taxon>
        <taxon>Cyanophyceae</taxon>
        <taxon>Coleofasciculales</taxon>
        <taxon>Coleofasciculaceae</taxon>
        <taxon>Symploca</taxon>
    </lineage>
</organism>
<evidence type="ECO:0000313" key="2">
    <source>
        <dbReference type="EMBL" id="NER29620.1"/>
    </source>
</evidence>
<evidence type="ECO:0000256" key="1">
    <source>
        <dbReference type="SAM" id="MobiDB-lite"/>
    </source>
</evidence>